<reference evidence="3 4" key="1">
    <citation type="journal article" date="2020" name="ISME J.">
        <title>Comparative genomics reveals insights into cyanobacterial evolution and habitat adaptation.</title>
        <authorList>
            <person name="Chen M.Y."/>
            <person name="Teng W.K."/>
            <person name="Zhao L."/>
            <person name="Hu C.X."/>
            <person name="Zhou Y.K."/>
            <person name="Han B.P."/>
            <person name="Song L.R."/>
            <person name="Shu W.S."/>
        </authorList>
    </citation>
    <scope>NUCLEOTIDE SEQUENCE [LARGE SCALE GENOMIC DNA]</scope>
    <source>
        <strain evidence="3 4">FACHB-3921</strain>
    </source>
</reference>
<evidence type="ECO:0000256" key="1">
    <source>
        <dbReference type="ARBA" id="ARBA00022747"/>
    </source>
</evidence>
<evidence type="ECO:0000256" key="2">
    <source>
        <dbReference type="ARBA" id="ARBA00023125"/>
    </source>
</evidence>
<keyword evidence="3" id="KW-0540">Nuclease</keyword>
<keyword evidence="3" id="KW-0378">Hydrolase</keyword>
<evidence type="ECO:0000313" key="4">
    <source>
        <dbReference type="Proteomes" id="UP000621307"/>
    </source>
</evidence>
<gene>
    <name evidence="3" type="ORF">H6G14_28590</name>
</gene>
<protein>
    <submittedName>
        <fullName evidence="3">Restriction endonuclease subunit S</fullName>
    </submittedName>
</protein>
<keyword evidence="1" id="KW-0680">Restriction system</keyword>
<dbReference type="EMBL" id="JACJQL010000081">
    <property type="protein sequence ID" value="MBD2255181.1"/>
    <property type="molecule type" value="Genomic_DNA"/>
</dbReference>
<keyword evidence="4" id="KW-1185">Reference proteome</keyword>
<proteinExistence type="predicted"/>
<accession>A0ABR8BMS3</accession>
<dbReference type="InterPro" id="IPR044946">
    <property type="entry name" value="Restrct_endonuc_typeI_TRD_sf"/>
</dbReference>
<keyword evidence="2" id="KW-0238">DNA-binding</keyword>
<keyword evidence="3" id="KW-0255">Endonuclease</keyword>
<name>A0ABR8BMS3_9NOSO</name>
<organism evidence="3 4">
    <name type="scientific">Nostoc parmelioides FACHB-3921</name>
    <dbReference type="NCBI Taxonomy" id="2692909"/>
    <lineage>
        <taxon>Bacteria</taxon>
        <taxon>Bacillati</taxon>
        <taxon>Cyanobacteriota</taxon>
        <taxon>Cyanophyceae</taxon>
        <taxon>Nostocales</taxon>
        <taxon>Nostocaceae</taxon>
        <taxon>Nostoc</taxon>
    </lineage>
</organism>
<dbReference type="GO" id="GO:0004519">
    <property type="term" value="F:endonuclease activity"/>
    <property type="evidence" value="ECO:0007669"/>
    <property type="project" value="UniProtKB-KW"/>
</dbReference>
<dbReference type="SUPFAM" id="SSF116734">
    <property type="entry name" value="DNA methylase specificity domain"/>
    <property type="match status" value="1"/>
</dbReference>
<comment type="caution">
    <text evidence="3">The sequence shown here is derived from an EMBL/GenBank/DDBJ whole genome shotgun (WGS) entry which is preliminary data.</text>
</comment>
<evidence type="ECO:0000313" key="3">
    <source>
        <dbReference type="EMBL" id="MBD2255181.1"/>
    </source>
</evidence>
<sequence length="143" mass="16374">MTFPKHDSYKDSGEDWLGEIPEHWEALRTKSIFRLVTEPAPKNNSEELLSIYSDIGVKPRKELEERGNKASTTDGYWFVKKGDVIVNKLLAWMGAIGVSEYDGVTSPAYDILRAYKPVESKFYHYLFRSPICTSKLKQHSKGI</sequence>
<dbReference type="Gene3D" id="3.90.220.20">
    <property type="entry name" value="DNA methylase specificity domains"/>
    <property type="match status" value="1"/>
</dbReference>
<dbReference type="RefSeq" id="WP_199326318.1">
    <property type="nucleotide sequence ID" value="NZ_JACJQL010000081.1"/>
</dbReference>
<dbReference type="Proteomes" id="UP000621307">
    <property type="component" value="Unassembled WGS sequence"/>
</dbReference>
<feature type="non-terminal residue" evidence="3">
    <location>
        <position position="143"/>
    </location>
</feature>